<dbReference type="Pfam" id="PF13412">
    <property type="entry name" value="HTH_24"/>
    <property type="match status" value="1"/>
</dbReference>
<sequence length="154" mass="17372">MQLDRIDLKIIRRLQEEGRITNVQLAEAVGLSPSPCLARVKRLETAGIIIGYEAQFDLAKLGDFVTAYVQIILKNHRRADAERFEKAVVRHREVVEFHMVNGKFDYLMKIVAAGYDGPARILEELWQADLGMQSYSLFIVSGMPIRNGPLSIAS</sequence>
<dbReference type="GO" id="GO:0005829">
    <property type="term" value="C:cytosol"/>
    <property type="evidence" value="ECO:0007669"/>
    <property type="project" value="TreeGrafter"/>
</dbReference>
<evidence type="ECO:0000256" key="3">
    <source>
        <dbReference type="ARBA" id="ARBA00023163"/>
    </source>
</evidence>
<dbReference type="InterPro" id="IPR011008">
    <property type="entry name" value="Dimeric_a/b-barrel"/>
</dbReference>
<keyword evidence="3" id="KW-0804">Transcription</keyword>
<dbReference type="GO" id="GO:0006355">
    <property type="term" value="P:regulation of DNA-templated transcription"/>
    <property type="evidence" value="ECO:0007669"/>
    <property type="project" value="UniProtKB-ARBA"/>
</dbReference>
<dbReference type="InterPro" id="IPR019887">
    <property type="entry name" value="Tscrpt_reg_AsnC/Lrp_C"/>
</dbReference>
<dbReference type="AlphaFoldDB" id="A0A1U6HTQ9"/>
<dbReference type="Proteomes" id="UP000190989">
    <property type="component" value="Unassembled WGS sequence"/>
</dbReference>
<dbReference type="GO" id="GO:0043565">
    <property type="term" value="F:sequence-specific DNA binding"/>
    <property type="evidence" value="ECO:0007669"/>
    <property type="project" value="InterPro"/>
</dbReference>
<dbReference type="InterPro" id="IPR019888">
    <property type="entry name" value="Tscrpt_reg_AsnC-like"/>
</dbReference>
<dbReference type="EMBL" id="FVZE01000003">
    <property type="protein sequence ID" value="SLJ99135.1"/>
    <property type="molecule type" value="Genomic_DNA"/>
</dbReference>
<dbReference type="InterPro" id="IPR000485">
    <property type="entry name" value="AsnC-type_HTH_dom"/>
</dbReference>
<evidence type="ECO:0000313" key="5">
    <source>
        <dbReference type="EMBL" id="SLJ99135.1"/>
    </source>
</evidence>
<organism evidence="5 6">
    <name type="scientific">Novosphingobium mathurense</name>
    <dbReference type="NCBI Taxonomy" id="428990"/>
    <lineage>
        <taxon>Bacteria</taxon>
        <taxon>Pseudomonadati</taxon>
        <taxon>Pseudomonadota</taxon>
        <taxon>Alphaproteobacteria</taxon>
        <taxon>Sphingomonadales</taxon>
        <taxon>Sphingomonadaceae</taxon>
        <taxon>Novosphingobium</taxon>
    </lineage>
</organism>
<dbReference type="InterPro" id="IPR036388">
    <property type="entry name" value="WH-like_DNA-bd_sf"/>
</dbReference>
<dbReference type="Gene3D" id="3.30.70.920">
    <property type="match status" value="1"/>
</dbReference>
<dbReference type="Gene3D" id="1.10.10.10">
    <property type="entry name" value="Winged helix-like DNA-binding domain superfamily/Winged helix DNA-binding domain"/>
    <property type="match status" value="1"/>
</dbReference>
<dbReference type="PRINTS" id="PR00033">
    <property type="entry name" value="HTHASNC"/>
</dbReference>
<keyword evidence="6" id="KW-1185">Reference proteome</keyword>
<evidence type="ECO:0000313" key="6">
    <source>
        <dbReference type="Proteomes" id="UP000190989"/>
    </source>
</evidence>
<dbReference type="PROSITE" id="PS50956">
    <property type="entry name" value="HTH_ASNC_2"/>
    <property type="match status" value="1"/>
</dbReference>
<dbReference type="SUPFAM" id="SSF46785">
    <property type="entry name" value="Winged helix' DNA-binding domain"/>
    <property type="match status" value="1"/>
</dbReference>
<accession>A0A1U6HTQ9</accession>
<reference evidence="6" key="1">
    <citation type="submission" date="2017-02" db="EMBL/GenBank/DDBJ databases">
        <authorList>
            <person name="Varghese N."/>
            <person name="Submissions S."/>
        </authorList>
    </citation>
    <scope>NUCLEOTIDE SEQUENCE [LARGE SCALE GENOMIC DNA]</scope>
    <source>
        <strain evidence="6">SM117</strain>
    </source>
</reference>
<dbReference type="CDD" id="cd00090">
    <property type="entry name" value="HTH_ARSR"/>
    <property type="match status" value="1"/>
</dbReference>
<protein>
    <submittedName>
        <fullName evidence="5">Transcriptional regulator, AsnC family</fullName>
    </submittedName>
</protein>
<dbReference type="Pfam" id="PF01037">
    <property type="entry name" value="AsnC_trans_reg"/>
    <property type="match status" value="1"/>
</dbReference>
<proteinExistence type="predicted"/>
<dbReference type="PANTHER" id="PTHR30154:SF34">
    <property type="entry name" value="TRANSCRIPTIONAL REGULATOR AZLB"/>
    <property type="match status" value="1"/>
</dbReference>
<dbReference type="InterPro" id="IPR036390">
    <property type="entry name" value="WH_DNA-bd_sf"/>
</dbReference>
<evidence type="ECO:0000256" key="2">
    <source>
        <dbReference type="ARBA" id="ARBA00023125"/>
    </source>
</evidence>
<dbReference type="InterPro" id="IPR011991">
    <property type="entry name" value="ArsR-like_HTH"/>
</dbReference>
<dbReference type="SUPFAM" id="SSF54909">
    <property type="entry name" value="Dimeric alpha+beta barrel"/>
    <property type="match status" value="1"/>
</dbReference>
<dbReference type="PANTHER" id="PTHR30154">
    <property type="entry name" value="LEUCINE-RESPONSIVE REGULATORY PROTEIN"/>
    <property type="match status" value="1"/>
</dbReference>
<name>A0A1U6HTQ9_9SPHN</name>
<dbReference type="PROSITE" id="PS00519">
    <property type="entry name" value="HTH_ASNC_1"/>
    <property type="match status" value="1"/>
</dbReference>
<dbReference type="InterPro" id="IPR019885">
    <property type="entry name" value="Tscrpt_reg_HTH_AsnC-type_CS"/>
</dbReference>
<evidence type="ECO:0000256" key="1">
    <source>
        <dbReference type="ARBA" id="ARBA00023015"/>
    </source>
</evidence>
<dbReference type="STRING" id="428990.SAMN06295987_10342"/>
<feature type="domain" description="HTH asnC-type" evidence="4">
    <location>
        <begin position="3"/>
        <end position="69"/>
    </location>
</feature>
<dbReference type="GO" id="GO:0043200">
    <property type="term" value="P:response to amino acid"/>
    <property type="evidence" value="ECO:0007669"/>
    <property type="project" value="TreeGrafter"/>
</dbReference>
<evidence type="ECO:0000259" key="4">
    <source>
        <dbReference type="PROSITE" id="PS50956"/>
    </source>
</evidence>
<gene>
    <name evidence="5" type="ORF">SAMN06295987_10342</name>
</gene>
<keyword evidence="2" id="KW-0238">DNA-binding</keyword>
<dbReference type="SMART" id="SM00344">
    <property type="entry name" value="HTH_ASNC"/>
    <property type="match status" value="1"/>
</dbReference>
<keyword evidence="1" id="KW-0805">Transcription regulation</keyword>